<dbReference type="PANTHER" id="PTHR10169">
    <property type="entry name" value="DNA TOPOISOMERASE/GYRASE"/>
    <property type="match status" value="1"/>
</dbReference>
<comment type="cofactor">
    <cofactor evidence="2">
        <name>Mg(2+)</name>
        <dbReference type="ChEBI" id="CHEBI:18420"/>
    </cofactor>
</comment>
<sequence length="273" mass="30326">MERAIRIGRLQATGTGGNTVVENGTTPARYSIGSMRTGKDGMIIRGVIGPRQLTSCSRPTREIPESIRRELSRARATRVGFRAPKYSTRQAREPYRAYSMLPGEHRKRVSAFGTGIVSSGSKKKAGTRGKLLNVSNAPVEQVLENVDIVNLIRILGLQIGKKYDNVKSFRYGHLIIMSDQYSVVVTTESSLVLTLVKPIFKYGFDIRFMNHDIRSLVDRRWSVVVDCGLYCLLSAVVHVNRGRHCFRTMVVYGSSDLWLEIQIGGGLSMIGCG</sequence>
<organism evidence="9 10">
    <name type="scientific">Centaurea solstitialis</name>
    <name type="common">yellow star-thistle</name>
    <dbReference type="NCBI Taxonomy" id="347529"/>
    <lineage>
        <taxon>Eukaryota</taxon>
        <taxon>Viridiplantae</taxon>
        <taxon>Streptophyta</taxon>
        <taxon>Embryophyta</taxon>
        <taxon>Tracheophyta</taxon>
        <taxon>Spermatophyta</taxon>
        <taxon>Magnoliopsida</taxon>
        <taxon>eudicotyledons</taxon>
        <taxon>Gunneridae</taxon>
        <taxon>Pentapetalae</taxon>
        <taxon>asterids</taxon>
        <taxon>campanulids</taxon>
        <taxon>Asterales</taxon>
        <taxon>Asteraceae</taxon>
        <taxon>Carduoideae</taxon>
        <taxon>Cardueae</taxon>
        <taxon>Centaureinae</taxon>
        <taxon>Centaurea</taxon>
    </lineage>
</organism>
<keyword evidence="5" id="KW-0067">ATP-binding</keyword>
<gene>
    <name evidence="9" type="ORF">OSB04_005205</name>
</gene>
<keyword evidence="8" id="KW-0413">Isomerase</keyword>
<keyword evidence="6" id="KW-0799">Topoisomerase</keyword>
<proteinExistence type="predicted"/>
<reference evidence="9" key="1">
    <citation type="submission" date="2023-03" db="EMBL/GenBank/DDBJ databases">
        <title>Chromosome-scale reference genome and RAD-based genetic map of yellow starthistle (Centaurea solstitialis) reveal putative structural variation and QTLs associated with invader traits.</title>
        <authorList>
            <person name="Reatini B."/>
            <person name="Cang F.A."/>
            <person name="Jiang Q."/>
            <person name="Mckibben M.T.W."/>
            <person name="Barker M.S."/>
            <person name="Rieseberg L.H."/>
            <person name="Dlugosch K.M."/>
        </authorList>
    </citation>
    <scope>NUCLEOTIDE SEQUENCE</scope>
    <source>
        <strain evidence="9">CAN-66</strain>
        <tissue evidence="9">Leaf</tissue>
    </source>
</reference>
<dbReference type="EC" id="5.6.2.2" evidence="3"/>
<dbReference type="Gene3D" id="3.40.50.670">
    <property type="match status" value="1"/>
</dbReference>
<evidence type="ECO:0000256" key="8">
    <source>
        <dbReference type="ARBA" id="ARBA00023235"/>
    </source>
</evidence>
<protein>
    <recommendedName>
        <fullName evidence="3">DNA topoisomerase (ATP-hydrolyzing)</fullName>
        <ecNumber evidence="3">5.6.2.2</ecNumber>
    </recommendedName>
</protein>
<dbReference type="EMBL" id="JARYMX010000002">
    <property type="protein sequence ID" value="KAJ9560045.1"/>
    <property type="molecule type" value="Genomic_DNA"/>
</dbReference>
<name>A0AA38WPG9_9ASTR</name>
<dbReference type="GO" id="GO:0003677">
    <property type="term" value="F:DNA binding"/>
    <property type="evidence" value="ECO:0007669"/>
    <property type="project" value="UniProtKB-KW"/>
</dbReference>
<keyword evidence="10" id="KW-1185">Reference proteome</keyword>
<evidence type="ECO:0000256" key="7">
    <source>
        <dbReference type="ARBA" id="ARBA00023125"/>
    </source>
</evidence>
<dbReference type="Proteomes" id="UP001172457">
    <property type="component" value="Chromosome 2"/>
</dbReference>
<dbReference type="AlphaFoldDB" id="A0AA38WPG9"/>
<evidence type="ECO:0000313" key="10">
    <source>
        <dbReference type="Proteomes" id="UP001172457"/>
    </source>
</evidence>
<evidence type="ECO:0000256" key="4">
    <source>
        <dbReference type="ARBA" id="ARBA00022741"/>
    </source>
</evidence>
<evidence type="ECO:0000256" key="5">
    <source>
        <dbReference type="ARBA" id="ARBA00022840"/>
    </source>
</evidence>
<dbReference type="InterPro" id="IPR013759">
    <property type="entry name" value="Topo_IIA_B_C"/>
</dbReference>
<dbReference type="GO" id="GO:0000819">
    <property type="term" value="P:sister chromatid segregation"/>
    <property type="evidence" value="ECO:0007669"/>
    <property type="project" value="TreeGrafter"/>
</dbReference>
<dbReference type="GO" id="GO:0005634">
    <property type="term" value="C:nucleus"/>
    <property type="evidence" value="ECO:0007669"/>
    <property type="project" value="TreeGrafter"/>
</dbReference>
<keyword evidence="4" id="KW-0547">Nucleotide-binding</keyword>
<evidence type="ECO:0000256" key="2">
    <source>
        <dbReference type="ARBA" id="ARBA00001946"/>
    </source>
</evidence>
<keyword evidence="7" id="KW-0238">DNA-binding</keyword>
<comment type="caution">
    <text evidence="9">The sequence shown here is derived from an EMBL/GenBank/DDBJ whole genome shotgun (WGS) entry which is preliminary data.</text>
</comment>
<dbReference type="GO" id="GO:0005524">
    <property type="term" value="F:ATP binding"/>
    <property type="evidence" value="ECO:0007669"/>
    <property type="project" value="UniProtKB-KW"/>
</dbReference>
<evidence type="ECO:0000256" key="1">
    <source>
        <dbReference type="ARBA" id="ARBA00000185"/>
    </source>
</evidence>
<accession>A0AA38WPG9</accession>
<dbReference type="GO" id="GO:0003918">
    <property type="term" value="F:DNA topoisomerase type II (double strand cut, ATP-hydrolyzing) activity"/>
    <property type="evidence" value="ECO:0007669"/>
    <property type="project" value="UniProtKB-EC"/>
</dbReference>
<comment type="catalytic activity">
    <reaction evidence="1">
        <text>ATP-dependent breakage, passage and rejoining of double-stranded DNA.</text>
        <dbReference type="EC" id="5.6.2.2"/>
    </reaction>
</comment>
<dbReference type="InterPro" id="IPR050634">
    <property type="entry name" value="DNA_Topoisomerase_II"/>
</dbReference>
<dbReference type="GO" id="GO:0000712">
    <property type="term" value="P:resolution of meiotic recombination intermediates"/>
    <property type="evidence" value="ECO:0007669"/>
    <property type="project" value="TreeGrafter"/>
</dbReference>
<dbReference type="SUPFAM" id="SSF56719">
    <property type="entry name" value="Type II DNA topoisomerase"/>
    <property type="match status" value="1"/>
</dbReference>
<evidence type="ECO:0000256" key="6">
    <source>
        <dbReference type="ARBA" id="ARBA00023029"/>
    </source>
</evidence>
<dbReference type="GO" id="GO:0006265">
    <property type="term" value="P:DNA topological change"/>
    <property type="evidence" value="ECO:0007669"/>
    <property type="project" value="InterPro"/>
</dbReference>
<dbReference type="InterPro" id="IPR013760">
    <property type="entry name" value="Topo_IIA-like_dom_sf"/>
</dbReference>
<evidence type="ECO:0000313" key="9">
    <source>
        <dbReference type="EMBL" id="KAJ9560045.1"/>
    </source>
</evidence>
<evidence type="ECO:0000256" key="3">
    <source>
        <dbReference type="ARBA" id="ARBA00012895"/>
    </source>
</evidence>
<dbReference type="PANTHER" id="PTHR10169:SF38">
    <property type="entry name" value="DNA TOPOISOMERASE 2"/>
    <property type="match status" value="1"/>
</dbReference>